<dbReference type="Proteomes" id="UP001292094">
    <property type="component" value="Unassembled WGS sequence"/>
</dbReference>
<dbReference type="AlphaFoldDB" id="A0AAE1QJ38"/>
<proteinExistence type="inferred from homology"/>
<evidence type="ECO:0000256" key="15">
    <source>
        <dbReference type="PIRNR" id="PIRNR038074"/>
    </source>
</evidence>
<evidence type="ECO:0000256" key="8">
    <source>
        <dbReference type="ARBA" id="ARBA00022771"/>
    </source>
</evidence>
<keyword evidence="18" id="KW-1185">Reference proteome</keyword>
<accession>A0AAE1QJ38</accession>
<sequence length="343" mass="39677">MAEYGAHITITARDKPSIFDVVAQDGLMSTLQPAVNHIMRVLAENNPERYGLLLRFSDEIFVLFNTIIQHHYIKNYGASFAENFYDLKRVELKNKNSNKPLTLSHQAYYKSMFTLVTFPYLRNRLDQLFQQIQERHADNALSEESWKCRIQRLFLKMWPVLHFSWEFLTFVYYVRYAVGKSRFHSPLLPLSGVQLATLDHSDYEVIDARTEMMLAFRNVRSGWELGRWAVECVGSSLMNSLEVGAFFLQFLDWFYSSGNTPTSFNAQPIPPPPQSVDIQKVCGLNNTDCPICFNIRKYDTVLSVSGYVFCYGCILPYVRREGKCPVTGYPASTTQLIRIYHET</sequence>
<keyword evidence="6" id="KW-0812">Transmembrane</keyword>
<evidence type="ECO:0000256" key="5">
    <source>
        <dbReference type="ARBA" id="ARBA00022448"/>
    </source>
</evidence>
<dbReference type="GO" id="GO:0005778">
    <property type="term" value="C:peroxisomal membrane"/>
    <property type="evidence" value="ECO:0007669"/>
    <property type="project" value="UniProtKB-SubCell"/>
</dbReference>
<keyword evidence="10" id="KW-0653">Protein transport</keyword>
<keyword evidence="12 15" id="KW-0472">Membrane</keyword>
<dbReference type="GO" id="GO:0004842">
    <property type="term" value="F:ubiquitin-protein transferase activity"/>
    <property type="evidence" value="ECO:0007669"/>
    <property type="project" value="TreeGrafter"/>
</dbReference>
<keyword evidence="8" id="KW-0863">Zinc-finger</keyword>
<comment type="function">
    <text evidence="15">Component of a retrotranslocation channel required for peroxisome organization by mediating export of the PEX5 receptor from peroxisomes to the cytosol, thereby promoting PEX5 recycling.</text>
</comment>
<keyword evidence="13 15" id="KW-0576">Peroxisome</keyword>
<dbReference type="SMART" id="SM00184">
    <property type="entry name" value="RING"/>
    <property type="match status" value="1"/>
</dbReference>
<evidence type="ECO:0000256" key="9">
    <source>
        <dbReference type="ARBA" id="ARBA00022833"/>
    </source>
</evidence>
<evidence type="ECO:0000256" key="2">
    <source>
        <dbReference type="ARBA" id="ARBA00004906"/>
    </source>
</evidence>
<comment type="pathway">
    <text evidence="2">Protein modification; protein ubiquitination.</text>
</comment>
<protein>
    <recommendedName>
        <fullName evidence="4 15">Peroxisome assembly protein 12</fullName>
    </recommendedName>
    <alternativeName>
        <fullName evidence="14 15">Peroxin-12</fullName>
    </alternativeName>
</protein>
<evidence type="ECO:0000313" key="18">
    <source>
        <dbReference type="Proteomes" id="UP001292094"/>
    </source>
</evidence>
<dbReference type="GO" id="GO:1990429">
    <property type="term" value="C:peroxisomal importomer complex"/>
    <property type="evidence" value="ECO:0007669"/>
    <property type="project" value="TreeGrafter"/>
</dbReference>
<dbReference type="PANTHER" id="PTHR12888:SF0">
    <property type="entry name" value="PEROXISOME ASSEMBLY PROTEIN 12"/>
    <property type="match status" value="1"/>
</dbReference>
<dbReference type="PANTHER" id="PTHR12888">
    <property type="entry name" value="PEROXISOME ASSEMBLY PROTEIN 12 PEROXIN-12"/>
    <property type="match status" value="1"/>
</dbReference>
<reference evidence="17" key="1">
    <citation type="submission" date="2023-11" db="EMBL/GenBank/DDBJ databases">
        <title>Genome assemblies of two species of porcelain crab, Petrolisthes cinctipes and Petrolisthes manimaculis (Anomura: Porcellanidae).</title>
        <authorList>
            <person name="Angst P."/>
        </authorList>
    </citation>
    <scope>NUCLEOTIDE SEQUENCE</scope>
    <source>
        <strain evidence="17">PB745_02</strain>
        <tissue evidence="17">Gill</tissue>
    </source>
</reference>
<evidence type="ECO:0000256" key="3">
    <source>
        <dbReference type="ARBA" id="ARBA00008704"/>
    </source>
</evidence>
<comment type="caution">
    <text evidence="17">The sequence shown here is derived from an EMBL/GenBank/DDBJ whole genome shotgun (WGS) entry which is preliminary data.</text>
</comment>
<gene>
    <name evidence="17" type="ORF">Pmani_001659</name>
</gene>
<evidence type="ECO:0000256" key="4">
    <source>
        <dbReference type="ARBA" id="ARBA00018980"/>
    </source>
</evidence>
<evidence type="ECO:0000256" key="14">
    <source>
        <dbReference type="ARBA" id="ARBA00029692"/>
    </source>
</evidence>
<evidence type="ECO:0000256" key="13">
    <source>
        <dbReference type="ARBA" id="ARBA00023140"/>
    </source>
</evidence>
<evidence type="ECO:0000256" key="6">
    <source>
        <dbReference type="ARBA" id="ARBA00022692"/>
    </source>
</evidence>
<keyword evidence="7" id="KW-0479">Metal-binding</keyword>
<dbReference type="EMBL" id="JAWZYT010000114">
    <property type="protein sequence ID" value="KAK4327909.1"/>
    <property type="molecule type" value="Genomic_DNA"/>
</dbReference>
<evidence type="ECO:0000256" key="10">
    <source>
        <dbReference type="ARBA" id="ARBA00022927"/>
    </source>
</evidence>
<dbReference type="CDD" id="cd16451">
    <property type="entry name" value="mRING_PEX12"/>
    <property type="match status" value="1"/>
</dbReference>
<dbReference type="InterPro" id="IPR013083">
    <property type="entry name" value="Znf_RING/FYVE/PHD"/>
</dbReference>
<evidence type="ECO:0000256" key="7">
    <source>
        <dbReference type="ARBA" id="ARBA00022723"/>
    </source>
</evidence>
<evidence type="ECO:0000256" key="11">
    <source>
        <dbReference type="ARBA" id="ARBA00022989"/>
    </source>
</evidence>
<organism evidence="17 18">
    <name type="scientific">Petrolisthes manimaculis</name>
    <dbReference type="NCBI Taxonomy" id="1843537"/>
    <lineage>
        <taxon>Eukaryota</taxon>
        <taxon>Metazoa</taxon>
        <taxon>Ecdysozoa</taxon>
        <taxon>Arthropoda</taxon>
        <taxon>Crustacea</taxon>
        <taxon>Multicrustacea</taxon>
        <taxon>Malacostraca</taxon>
        <taxon>Eumalacostraca</taxon>
        <taxon>Eucarida</taxon>
        <taxon>Decapoda</taxon>
        <taxon>Pleocyemata</taxon>
        <taxon>Anomura</taxon>
        <taxon>Galatheoidea</taxon>
        <taxon>Porcellanidae</taxon>
        <taxon>Petrolisthes</taxon>
    </lineage>
</organism>
<dbReference type="InterPro" id="IPR006845">
    <property type="entry name" value="Pex_N"/>
</dbReference>
<feature type="domain" description="RING-type" evidence="16">
    <location>
        <begin position="289"/>
        <end position="327"/>
    </location>
</feature>
<name>A0AAE1QJ38_9EUCA</name>
<dbReference type="GO" id="GO:0016558">
    <property type="term" value="P:protein import into peroxisome matrix"/>
    <property type="evidence" value="ECO:0007669"/>
    <property type="project" value="UniProtKB-UniRule"/>
</dbReference>
<keyword evidence="11" id="KW-1133">Transmembrane helix</keyword>
<comment type="similarity">
    <text evidence="3 15">Belongs to the pex2/pex10/pex12 family.</text>
</comment>
<evidence type="ECO:0000313" key="17">
    <source>
        <dbReference type="EMBL" id="KAK4327909.1"/>
    </source>
</evidence>
<dbReference type="InterPro" id="IPR001841">
    <property type="entry name" value="Znf_RING"/>
</dbReference>
<comment type="subcellular location">
    <subcellularLocation>
        <location evidence="1">Peroxisome membrane</location>
        <topology evidence="1">Multi-pass membrane protein</topology>
    </subcellularLocation>
</comment>
<dbReference type="Gene3D" id="3.30.40.10">
    <property type="entry name" value="Zinc/RING finger domain, C3HC4 (zinc finger)"/>
    <property type="match status" value="1"/>
</dbReference>
<dbReference type="GO" id="GO:0008270">
    <property type="term" value="F:zinc ion binding"/>
    <property type="evidence" value="ECO:0007669"/>
    <property type="project" value="UniProtKB-KW"/>
</dbReference>
<dbReference type="Pfam" id="PF04757">
    <property type="entry name" value="Pex2_Pex12"/>
    <property type="match status" value="1"/>
</dbReference>
<dbReference type="PIRSF" id="PIRSF038074">
    <property type="entry name" value="Peroxisome_assembly_p12"/>
    <property type="match status" value="1"/>
</dbReference>
<dbReference type="InterPro" id="IPR017375">
    <property type="entry name" value="PEX12"/>
</dbReference>
<evidence type="ECO:0000259" key="16">
    <source>
        <dbReference type="SMART" id="SM00184"/>
    </source>
</evidence>
<dbReference type="SUPFAM" id="SSF57850">
    <property type="entry name" value="RING/U-box"/>
    <property type="match status" value="1"/>
</dbReference>
<keyword evidence="5" id="KW-0813">Transport</keyword>
<keyword evidence="9" id="KW-0862">Zinc</keyword>
<dbReference type="GO" id="GO:0006513">
    <property type="term" value="P:protein monoubiquitination"/>
    <property type="evidence" value="ECO:0007669"/>
    <property type="project" value="TreeGrafter"/>
</dbReference>
<evidence type="ECO:0000256" key="1">
    <source>
        <dbReference type="ARBA" id="ARBA00004585"/>
    </source>
</evidence>
<evidence type="ECO:0000256" key="12">
    <source>
        <dbReference type="ARBA" id="ARBA00023136"/>
    </source>
</evidence>